<dbReference type="AlphaFoldDB" id="A0A5Q4ZBT7"/>
<gene>
    <name evidence="2" type="ORF">PDMSB3_2027</name>
</gene>
<feature type="region of interest" description="Disordered" evidence="1">
    <location>
        <begin position="64"/>
        <end position="84"/>
    </location>
</feature>
<dbReference type="Proteomes" id="UP000325811">
    <property type="component" value="Chromosome I"/>
</dbReference>
<dbReference type="EMBL" id="LR699553">
    <property type="protein sequence ID" value="VVD28483.1"/>
    <property type="molecule type" value="Genomic_DNA"/>
</dbReference>
<reference evidence="2 3" key="1">
    <citation type="submission" date="2019-08" db="EMBL/GenBank/DDBJ databases">
        <authorList>
            <person name="Herpell B J."/>
        </authorList>
    </citation>
    <scope>NUCLEOTIDE SEQUENCE [LARGE SCALE GENOMIC DNA]</scope>
    <source>
        <strain evidence="3">Msb3</strain>
    </source>
</reference>
<sequence>MGAPTEYVEWHSGHGRRRRVPAWRMRLLAPDDRRMTAVKRPQSIRTVCVSGRRNLVSGMAAIAPEKGGNGAETARKAPGIRSKP</sequence>
<dbReference type="KEGG" id="pdio:PDMSB3_2027"/>
<evidence type="ECO:0000313" key="3">
    <source>
        <dbReference type="Proteomes" id="UP000325811"/>
    </source>
</evidence>
<proteinExistence type="predicted"/>
<name>A0A5Q4ZBT7_9BURK</name>
<keyword evidence="3" id="KW-1185">Reference proteome</keyword>
<organism evidence="2 3">
    <name type="scientific">Paraburkholderia dioscoreae</name>
    <dbReference type="NCBI Taxonomy" id="2604047"/>
    <lineage>
        <taxon>Bacteria</taxon>
        <taxon>Pseudomonadati</taxon>
        <taxon>Pseudomonadota</taxon>
        <taxon>Betaproteobacteria</taxon>
        <taxon>Burkholderiales</taxon>
        <taxon>Burkholderiaceae</taxon>
        <taxon>Paraburkholderia</taxon>
    </lineage>
</organism>
<protein>
    <submittedName>
        <fullName evidence="2">Uncharacterized protein</fullName>
    </submittedName>
</protein>
<accession>A0A5Q4ZBT7</accession>
<evidence type="ECO:0000313" key="2">
    <source>
        <dbReference type="EMBL" id="VVD28483.1"/>
    </source>
</evidence>
<evidence type="ECO:0000256" key="1">
    <source>
        <dbReference type="SAM" id="MobiDB-lite"/>
    </source>
</evidence>